<dbReference type="EMBL" id="JAUUTY010000004">
    <property type="protein sequence ID" value="KAK1644476.1"/>
    <property type="molecule type" value="Genomic_DNA"/>
</dbReference>
<dbReference type="AlphaFoldDB" id="A0AAD8W5I5"/>
<reference evidence="1" key="1">
    <citation type="submission" date="2023-07" db="EMBL/GenBank/DDBJ databases">
        <title>A chromosome-level genome assembly of Lolium multiflorum.</title>
        <authorList>
            <person name="Chen Y."/>
            <person name="Copetti D."/>
            <person name="Kolliker R."/>
            <person name="Studer B."/>
        </authorList>
    </citation>
    <scope>NUCLEOTIDE SEQUENCE</scope>
    <source>
        <strain evidence="1">02402/16</strain>
        <tissue evidence="1">Leaf</tissue>
    </source>
</reference>
<evidence type="ECO:0000313" key="2">
    <source>
        <dbReference type="Proteomes" id="UP001231189"/>
    </source>
</evidence>
<organism evidence="1 2">
    <name type="scientific">Lolium multiflorum</name>
    <name type="common">Italian ryegrass</name>
    <name type="synonym">Lolium perenne subsp. multiflorum</name>
    <dbReference type="NCBI Taxonomy" id="4521"/>
    <lineage>
        <taxon>Eukaryota</taxon>
        <taxon>Viridiplantae</taxon>
        <taxon>Streptophyta</taxon>
        <taxon>Embryophyta</taxon>
        <taxon>Tracheophyta</taxon>
        <taxon>Spermatophyta</taxon>
        <taxon>Magnoliopsida</taxon>
        <taxon>Liliopsida</taxon>
        <taxon>Poales</taxon>
        <taxon>Poaceae</taxon>
        <taxon>BOP clade</taxon>
        <taxon>Pooideae</taxon>
        <taxon>Poodae</taxon>
        <taxon>Poeae</taxon>
        <taxon>Poeae Chloroplast Group 2 (Poeae type)</taxon>
        <taxon>Loliodinae</taxon>
        <taxon>Loliinae</taxon>
        <taxon>Lolium</taxon>
    </lineage>
</organism>
<protein>
    <submittedName>
        <fullName evidence="1">Uncharacterized protein</fullName>
    </submittedName>
</protein>
<keyword evidence="2" id="KW-1185">Reference proteome</keyword>
<name>A0AAD8W5I5_LOLMU</name>
<accession>A0AAD8W5I5</accession>
<sequence length="152" mass="16865">MKMKLVRVIVGLIELRCCLVILLMGRILTDLLTDNGERKLFERDTQDKIDGEMDVDPINTIPLQDNSGDKNVLAEVHKSVTKAFAPSVMSPGQASSSASASTAYTQFLHTLIKSGSDKAFTIQKQYRKELGPILEEVNEEDVSEEQIDDPQV</sequence>
<gene>
    <name evidence="1" type="ORF">QYE76_062281</name>
</gene>
<comment type="caution">
    <text evidence="1">The sequence shown here is derived from an EMBL/GenBank/DDBJ whole genome shotgun (WGS) entry which is preliminary data.</text>
</comment>
<dbReference type="Proteomes" id="UP001231189">
    <property type="component" value="Unassembled WGS sequence"/>
</dbReference>
<proteinExistence type="predicted"/>
<evidence type="ECO:0000313" key="1">
    <source>
        <dbReference type="EMBL" id="KAK1644476.1"/>
    </source>
</evidence>